<keyword evidence="2" id="KW-1185">Reference proteome</keyword>
<evidence type="ECO:0000313" key="2">
    <source>
        <dbReference type="Proteomes" id="UP001287282"/>
    </source>
</evidence>
<accession>A0ABU3XHV8</accession>
<comment type="caution">
    <text evidence="1">The sequence shown here is derived from an EMBL/GenBank/DDBJ whole genome shotgun (WGS) entry which is preliminary data.</text>
</comment>
<dbReference type="RefSeq" id="WP_317124361.1">
    <property type="nucleotide sequence ID" value="NZ_JAWJBA010000754.1"/>
</dbReference>
<feature type="non-terminal residue" evidence="1">
    <location>
        <position position="83"/>
    </location>
</feature>
<reference evidence="1 2" key="1">
    <citation type="submission" date="2023-10" db="EMBL/GenBank/DDBJ databases">
        <title>Screening of Alkalihalobacillus lindianensis BZ-TG-R113 and Its Alleviation of Salt Stress on Rapeseed Growth.</title>
        <authorList>
            <person name="Zhao B."/>
            <person name="Guo T."/>
        </authorList>
    </citation>
    <scope>NUCLEOTIDE SEQUENCE [LARGE SCALE GENOMIC DNA]</scope>
    <source>
        <strain evidence="1 2">BZ-TG-R113</strain>
    </source>
</reference>
<proteinExistence type="predicted"/>
<feature type="non-terminal residue" evidence="1">
    <location>
        <position position="1"/>
    </location>
</feature>
<dbReference type="Pfam" id="PF06691">
    <property type="entry name" value="DUF1189"/>
    <property type="match status" value="1"/>
</dbReference>
<organism evidence="1 2">
    <name type="scientific">Alkalihalophilus lindianensis</name>
    <dbReference type="NCBI Taxonomy" id="1630542"/>
    <lineage>
        <taxon>Bacteria</taxon>
        <taxon>Bacillati</taxon>
        <taxon>Bacillota</taxon>
        <taxon>Bacilli</taxon>
        <taxon>Bacillales</taxon>
        <taxon>Bacillaceae</taxon>
        <taxon>Alkalihalophilus</taxon>
    </lineage>
</organism>
<name>A0ABU3XHV8_9BACI</name>
<protein>
    <submittedName>
        <fullName evidence="1">DUF1189 family protein</fullName>
    </submittedName>
</protein>
<dbReference type="InterPro" id="IPR009574">
    <property type="entry name" value="DUF1189"/>
</dbReference>
<dbReference type="Proteomes" id="UP001287282">
    <property type="component" value="Unassembled WGS sequence"/>
</dbReference>
<gene>
    <name evidence="1" type="ORF">RYX56_24195</name>
</gene>
<sequence>SVLPAIVYLSTALSSGLDSAKSFFQDEVPAFSIKDGQLSAKTKVPITMNVEDFTFFLDPTGTVSAEDVEAEGNAFALLKDQFV</sequence>
<dbReference type="EMBL" id="JAWJBA010000754">
    <property type="protein sequence ID" value="MDV2687451.1"/>
    <property type="molecule type" value="Genomic_DNA"/>
</dbReference>
<evidence type="ECO:0000313" key="1">
    <source>
        <dbReference type="EMBL" id="MDV2687451.1"/>
    </source>
</evidence>